<evidence type="ECO:0000256" key="1">
    <source>
        <dbReference type="ARBA" id="ARBA00023157"/>
    </source>
</evidence>
<dbReference type="GO" id="GO:0007005">
    <property type="term" value="P:mitochondrion organization"/>
    <property type="evidence" value="ECO:0007669"/>
    <property type="project" value="InterPro"/>
</dbReference>
<name>A0A8I6THZ1_CIMLE</name>
<feature type="compositionally biased region" description="Pro residues" evidence="2">
    <location>
        <begin position="31"/>
        <end position="43"/>
    </location>
</feature>
<feature type="region of interest" description="Disordered" evidence="2">
    <location>
        <begin position="1"/>
        <end position="62"/>
    </location>
</feature>
<dbReference type="OMA" id="TQPFLEC"/>
<dbReference type="PROSITE" id="PS51808">
    <property type="entry name" value="CHCH"/>
    <property type="match status" value="1"/>
</dbReference>
<evidence type="ECO:0000256" key="2">
    <source>
        <dbReference type="SAM" id="MobiDB-lite"/>
    </source>
</evidence>
<evidence type="ECO:0000313" key="5">
    <source>
        <dbReference type="Proteomes" id="UP000494040"/>
    </source>
</evidence>
<dbReference type="InterPro" id="IPR010625">
    <property type="entry name" value="CHCH"/>
</dbReference>
<dbReference type="RefSeq" id="XP_014262103.1">
    <property type="nucleotide sequence ID" value="XM_014406617.1"/>
</dbReference>
<dbReference type="GeneID" id="106674106"/>
<dbReference type="InterPro" id="IPR055304">
    <property type="entry name" value="CHCHD2/10-like"/>
</dbReference>
<dbReference type="EnsemblMetazoa" id="XM_014406616.2">
    <property type="protein sequence ID" value="XP_014262102.1"/>
    <property type="gene ID" value="LOC106674106"/>
</dbReference>
<keyword evidence="1" id="KW-1015">Disulfide bond</keyword>
<sequence length="145" mass="15157">MSRNKGSAGGRSHSAGSAKHSSTHAPAQKRAPPPPPPPPPPPKVIRERTVIIQDGGRRPGLFGQMAATAAGVAVGSSVGHAVGEAMTGGSHKDPPQQQQQQQEPPGPCSNEIEQFIKCTQNNDDIGLCQGFNEAIKECKKRNGLK</sequence>
<proteinExistence type="predicted"/>
<dbReference type="PANTHER" id="PTHR13523:SF2">
    <property type="entry name" value="COILED-COIL-HELIX-COILED-COIL-HELIX DOMAIN CONTAINING 2, ISOFORM A-RELATED"/>
    <property type="match status" value="1"/>
</dbReference>
<dbReference type="OrthoDB" id="1106148at2759"/>
<dbReference type="EnsemblMetazoa" id="XM_014406617.1">
    <property type="protein sequence ID" value="XP_014262103.1"/>
    <property type="gene ID" value="LOC106674106"/>
</dbReference>
<dbReference type="RefSeq" id="XP_014262102.1">
    <property type="nucleotide sequence ID" value="XM_014406616.2"/>
</dbReference>
<dbReference type="PANTHER" id="PTHR13523">
    <property type="entry name" value="COILED-COIL-HELIX-COILED-COIL-HELIX DOMAIN CONTAINING 2/NUR77"/>
    <property type="match status" value="1"/>
</dbReference>
<dbReference type="KEGG" id="clec:106674106"/>
<keyword evidence="5" id="KW-1185">Reference proteome</keyword>
<dbReference type="Pfam" id="PF06747">
    <property type="entry name" value="CHCH"/>
    <property type="match status" value="1"/>
</dbReference>
<feature type="region of interest" description="Disordered" evidence="2">
    <location>
        <begin position="81"/>
        <end position="110"/>
    </location>
</feature>
<feature type="domain" description="CHCH" evidence="3">
    <location>
        <begin position="108"/>
        <end position="141"/>
    </location>
</feature>
<evidence type="ECO:0000259" key="3">
    <source>
        <dbReference type="Pfam" id="PF06747"/>
    </source>
</evidence>
<feature type="compositionally biased region" description="Low complexity" evidence="2">
    <location>
        <begin position="10"/>
        <end position="25"/>
    </location>
</feature>
<dbReference type="GO" id="GO:0005634">
    <property type="term" value="C:nucleus"/>
    <property type="evidence" value="ECO:0007669"/>
    <property type="project" value="TreeGrafter"/>
</dbReference>
<dbReference type="AlphaFoldDB" id="A0A8I6THZ1"/>
<evidence type="ECO:0000313" key="4">
    <source>
        <dbReference type="EnsemblMetazoa" id="XP_014262103.1"/>
    </source>
</evidence>
<dbReference type="GO" id="GO:0005739">
    <property type="term" value="C:mitochondrion"/>
    <property type="evidence" value="ECO:0007669"/>
    <property type="project" value="TreeGrafter"/>
</dbReference>
<dbReference type="Proteomes" id="UP000494040">
    <property type="component" value="Unassembled WGS sequence"/>
</dbReference>
<protein>
    <recommendedName>
        <fullName evidence="3">CHCH domain-containing protein</fullName>
    </recommendedName>
</protein>
<reference evidence="4" key="1">
    <citation type="submission" date="2022-01" db="UniProtKB">
        <authorList>
            <consortium name="EnsemblMetazoa"/>
        </authorList>
    </citation>
    <scope>IDENTIFICATION</scope>
</reference>
<accession>A0A8I6THZ1</accession>
<organism evidence="4 5">
    <name type="scientific">Cimex lectularius</name>
    <name type="common">Bed bug</name>
    <name type="synonym">Acanthia lectularia</name>
    <dbReference type="NCBI Taxonomy" id="79782"/>
    <lineage>
        <taxon>Eukaryota</taxon>
        <taxon>Metazoa</taxon>
        <taxon>Ecdysozoa</taxon>
        <taxon>Arthropoda</taxon>
        <taxon>Hexapoda</taxon>
        <taxon>Insecta</taxon>
        <taxon>Pterygota</taxon>
        <taxon>Neoptera</taxon>
        <taxon>Paraneoptera</taxon>
        <taxon>Hemiptera</taxon>
        <taxon>Heteroptera</taxon>
        <taxon>Panheteroptera</taxon>
        <taxon>Cimicomorpha</taxon>
        <taxon>Cimicidae</taxon>
        <taxon>Cimex</taxon>
    </lineage>
</organism>